<sequence length="95" mass="10680">MAPAATHTDSEPLSPAQSEASSASADARHKKQRETQVTQLTKDIRELEKAHARNDMLPLYKRLLQKRTELNTILNIRTKYAIAKTLSLYYAQGGK</sequence>
<protein>
    <submittedName>
        <fullName evidence="2">Uncharacterized protein</fullName>
    </submittedName>
</protein>
<proteinExistence type="predicted"/>
<feature type="region of interest" description="Disordered" evidence="1">
    <location>
        <begin position="1"/>
        <end position="41"/>
    </location>
</feature>
<dbReference type="Proteomes" id="UP001295444">
    <property type="component" value="Chromosome 10"/>
</dbReference>
<dbReference type="AlphaFoldDB" id="A0AAD1T4P7"/>
<organism evidence="2 3">
    <name type="scientific">Pelobates cultripes</name>
    <name type="common">Western spadefoot toad</name>
    <dbReference type="NCBI Taxonomy" id="61616"/>
    <lineage>
        <taxon>Eukaryota</taxon>
        <taxon>Metazoa</taxon>
        <taxon>Chordata</taxon>
        <taxon>Craniata</taxon>
        <taxon>Vertebrata</taxon>
        <taxon>Euteleostomi</taxon>
        <taxon>Amphibia</taxon>
        <taxon>Batrachia</taxon>
        <taxon>Anura</taxon>
        <taxon>Pelobatoidea</taxon>
        <taxon>Pelobatidae</taxon>
        <taxon>Pelobates</taxon>
    </lineage>
</organism>
<dbReference type="EMBL" id="OW240921">
    <property type="protein sequence ID" value="CAH2319231.1"/>
    <property type="molecule type" value="Genomic_DNA"/>
</dbReference>
<evidence type="ECO:0000313" key="3">
    <source>
        <dbReference type="Proteomes" id="UP001295444"/>
    </source>
</evidence>
<feature type="compositionally biased region" description="Low complexity" evidence="1">
    <location>
        <begin position="14"/>
        <end position="25"/>
    </location>
</feature>
<keyword evidence="3" id="KW-1185">Reference proteome</keyword>
<gene>
    <name evidence="2" type="ORF">PECUL_23A002114</name>
</gene>
<feature type="non-terminal residue" evidence="2">
    <location>
        <position position="95"/>
    </location>
</feature>
<reference evidence="2" key="1">
    <citation type="submission" date="2022-03" db="EMBL/GenBank/DDBJ databases">
        <authorList>
            <person name="Alioto T."/>
            <person name="Alioto T."/>
            <person name="Gomez Garrido J."/>
        </authorList>
    </citation>
    <scope>NUCLEOTIDE SEQUENCE</scope>
</reference>
<accession>A0AAD1T4P7</accession>
<evidence type="ECO:0000313" key="2">
    <source>
        <dbReference type="EMBL" id="CAH2319231.1"/>
    </source>
</evidence>
<evidence type="ECO:0000256" key="1">
    <source>
        <dbReference type="SAM" id="MobiDB-lite"/>
    </source>
</evidence>
<name>A0AAD1T4P7_PELCU</name>